<sequence>MIQDCIIKYYYLRKDLNLTRNTSIKYKESYDIFNAAKQLIIQKLNSIRCAWYEIENKNFYITIYMYKNQFDQINRQLNKIKIRIRRIGKRREKHKKHKKMLK</sequence>
<reference evidence="1" key="1">
    <citation type="submission" date="2021-01" db="EMBL/GenBank/DDBJ databases">
        <authorList>
            <consortium name="Genoscope - CEA"/>
            <person name="William W."/>
        </authorList>
    </citation>
    <scope>NUCLEOTIDE SEQUENCE</scope>
</reference>
<dbReference type="AlphaFoldDB" id="A0A8S1JY64"/>
<name>A0A8S1JY64_9CILI</name>
<proteinExistence type="predicted"/>
<evidence type="ECO:0000313" key="1">
    <source>
        <dbReference type="EMBL" id="CAD8047227.1"/>
    </source>
</evidence>
<dbReference type="Proteomes" id="UP000692954">
    <property type="component" value="Unassembled WGS sequence"/>
</dbReference>
<organism evidence="1 2">
    <name type="scientific">Paramecium sonneborni</name>
    <dbReference type="NCBI Taxonomy" id="65129"/>
    <lineage>
        <taxon>Eukaryota</taxon>
        <taxon>Sar</taxon>
        <taxon>Alveolata</taxon>
        <taxon>Ciliophora</taxon>
        <taxon>Intramacronucleata</taxon>
        <taxon>Oligohymenophorea</taxon>
        <taxon>Peniculida</taxon>
        <taxon>Parameciidae</taxon>
        <taxon>Paramecium</taxon>
    </lineage>
</organism>
<gene>
    <name evidence="1" type="ORF">PSON_ATCC_30995.1.T0020287</name>
</gene>
<evidence type="ECO:0000313" key="2">
    <source>
        <dbReference type="Proteomes" id="UP000692954"/>
    </source>
</evidence>
<protein>
    <submittedName>
        <fullName evidence="1">Uncharacterized protein</fullName>
    </submittedName>
</protein>
<accession>A0A8S1JY64</accession>
<comment type="caution">
    <text evidence="1">The sequence shown here is derived from an EMBL/GenBank/DDBJ whole genome shotgun (WGS) entry which is preliminary data.</text>
</comment>
<keyword evidence="2" id="KW-1185">Reference proteome</keyword>
<dbReference type="EMBL" id="CAJJDN010000002">
    <property type="protein sequence ID" value="CAD8047227.1"/>
    <property type="molecule type" value="Genomic_DNA"/>
</dbReference>